<accession>A0A0M2SNE8</accession>
<reference evidence="1 2" key="1">
    <citation type="submission" date="2015-04" db="EMBL/GenBank/DDBJ databases">
        <title>Taxonomic description and genome sequence of Bacillus campisalis sp. nov., a novel member of the genus Bacillus isolated from solar saltern.</title>
        <authorList>
            <person name="Mathan Kumar R."/>
            <person name="Kaur G."/>
            <person name="Kumar A."/>
            <person name="Singh N.K."/>
            <person name="Kaur N."/>
            <person name="Kumar N."/>
            <person name="Mayilraj S."/>
        </authorList>
    </citation>
    <scope>NUCLEOTIDE SEQUENCE [LARGE SCALE GENOMIC DNA]</scope>
    <source>
        <strain evidence="1 2">SA2-6</strain>
    </source>
</reference>
<dbReference type="AlphaFoldDB" id="A0A0M2SNE8"/>
<dbReference type="OrthoDB" id="2455488at2"/>
<protein>
    <recommendedName>
        <fullName evidence="3">Abortive phage infection protein</fullName>
    </recommendedName>
</protein>
<evidence type="ECO:0000313" key="2">
    <source>
        <dbReference type="Proteomes" id="UP000034166"/>
    </source>
</evidence>
<comment type="caution">
    <text evidence="1">The sequence shown here is derived from an EMBL/GenBank/DDBJ whole genome shotgun (WGS) entry which is preliminary data.</text>
</comment>
<proteinExistence type="predicted"/>
<keyword evidence="2" id="KW-1185">Reference proteome</keyword>
<gene>
    <name evidence="1" type="ORF">WQ57_22785</name>
</gene>
<dbReference type="RefSeq" id="WP_046525941.1">
    <property type="nucleotide sequence ID" value="NZ_LAYY01000097.1"/>
</dbReference>
<evidence type="ECO:0000313" key="1">
    <source>
        <dbReference type="EMBL" id="KKK34382.1"/>
    </source>
</evidence>
<organism evidence="1 2">
    <name type="scientific">Mesobacillus campisalis</name>
    <dbReference type="NCBI Taxonomy" id="1408103"/>
    <lineage>
        <taxon>Bacteria</taxon>
        <taxon>Bacillati</taxon>
        <taxon>Bacillota</taxon>
        <taxon>Bacilli</taxon>
        <taxon>Bacillales</taxon>
        <taxon>Bacillaceae</taxon>
        <taxon>Mesobacillus</taxon>
    </lineage>
</organism>
<dbReference type="Proteomes" id="UP000034166">
    <property type="component" value="Unassembled WGS sequence"/>
</dbReference>
<name>A0A0M2SNE8_9BACI</name>
<dbReference type="EMBL" id="LAYY01000097">
    <property type="protein sequence ID" value="KKK34382.1"/>
    <property type="molecule type" value="Genomic_DNA"/>
</dbReference>
<dbReference type="PATRIC" id="fig|1408103.3.peg.4910"/>
<evidence type="ECO:0008006" key="3">
    <source>
        <dbReference type="Google" id="ProtNLM"/>
    </source>
</evidence>
<sequence>MTREEISMIFDSLKNGEIEEFLVAKQEFLRFREVLVQRRDFKHFRGIAQRGGDVLYTYTESPRS</sequence>